<evidence type="ECO:0000313" key="4">
    <source>
        <dbReference type="Proteomes" id="UP000515570"/>
    </source>
</evidence>
<keyword evidence="1" id="KW-1133">Transmembrane helix</keyword>
<evidence type="ECO:0000256" key="1">
    <source>
        <dbReference type="SAM" id="Phobius"/>
    </source>
</evidence>
<dbReference type="RefSeq" id="WP_182386585.1">
    <property type="nucleotide sequence ID" value="NZ_CP059833.1"/>
</dbReference>
<reference evidence="3 4" key="1">
    <citation type="submission" date="2020-07" db="EMBL/GenBank/DDBJ databases">
        <title>non toxigenic Corynebacterium sp. nov from a clinical source.</title>
        <authorList>
            <person name="Bernier A.-M."/>
            <person name="Bernard K."/>
        </authorList>
    </citation>
    <scope>NUCLEOTIDE SEQUENCE [LARGE SCALE GENOMIC DNA]</scope>
    <source>
        <strain evidence="4">NML 93-0612</strain>
    </source>
</reference>
<gene>
    <name evidence="3" type="ORF">HW450_03250</name>
</gene>
<dbReference type="EMBL" id="CP059833">
    <property type="protein sequence ID" value="QMV85765.1"/>
    <property type="molecule type" value="Genomic_DNA"/>
</dbReference>
<evidence type="ECO:0000313" key="3">
    <source>
        <dbReference type="EMBL" id="QMV85765.1"/>
    </source>
</evidence>
<dbReference type="InterPro" id="IPR011434">
    <property type="entry name" value="Ltp-like_HTH"/>
</dbReference>
<feature type="transmembrane region" description="Helical" evidence="1">
    <location>
        <begin position="17"/>
        <end position="38"/>
    </location>
</feature>
<dbReference type="Gene3D" id="1.10.10.10">
    <property type="entry name" value="Winged helix-like DNA-binding domain superfamily/Winged helix DNA-binding domain"/>
    <property type="match status" value="2"/>
</dbReference>
<sequence>MTYPSPQQQPVRKKAGCLTWGAIVAGVVIFVGSCSALMSSTNDFSSTAPASHSVASQPAPLLLEASDMPQVTKEQKSALRKAETYSTMMHMSKQGIYDQLTSQYGEKFSPEAAQYAIENLQADYYSNALEKAKSYQDRMAMSPDAIYDQLVSEYGEQFTPEEAQYAVDNLEP</sequence>
<organism evidence="3 4">
    <name type="scientific">Corynebacterium hindlerae</name>
    <dbReference type="NCBI Taxonomy" id="699041"/>
    <lineage>
        <taxon>Bacteria</taxon>
        <taxon>Bacillati</taxon>
        <taxon>Actinomycetota</taxon>
        <taxon>Actinomycetes</taxon>
        <taxon>Mycobacteriales</taxon>
        <taxon>Corynebacteriaceae</taxon>
        <taxon>Corynebacterium</taxon>
    </lineage>
</organism>
<keyword evidence="4" id="KW-1185">Reference proteome</keyword>
<keyword evidence="1" id="KW-0812">Transmembrane</keyword>
<keyword evidence="1" id="KW-0472">Membrane</keyword>
<accession>A0A7G5FGM4</accession>
<dbReference type="Pfam" id="PF07553">
    <property type="entry name" value="Lipoprotein_Ltp"/>
    <property type="match status" value="2"/>
</dbReference>
<feature type="domain" description="Putative host cell surface-exposed lipoprotein Ltp-like HTH region" evidence="2">
    <location>
        <begin position="123"/>
        <end position="170"/>
    </location>
</feature>
<proteinExistence type="predicted"/>
<name>A0A7G5FGM4_9CORY</name>
<evidence type="ECO:0000259" key="2">
    <source>
        <dbReference type="Pfam" id="PF07553"/>
    </source>
</evidence>
<dbReference type="Proteomes" id="UP000515570">
    <property type="component" value="Chromosome"/>
</dbReference>
<protein>
    <submittedName>
        <fullName evidence="3">Ltp family lipoprotein</fullName>
    </submittedName>
</protein>
<feature type="domain" description="Putative host cell surface-exposed lipoprotein Ltp-like HTH region" evidence="2">
    <location>
        <begin position="74"/>
        <end position="120"/>
    </location>
</feature>
<dbReference type="InterPro" id="IPR036388">
    <property type="entry name" value="WH-like_DNA-bd_sf"/>
</dbReference>
<dbReference type="AlphaFoldDB" id="A0A7G5FGM4"/>
<keyword evidence="3" id="KW-0449">Lipoprotein</keyword>